<accession>A7EJL2</accession>
<sequence length="50" mass="5504">MKQMLTNSILELDQEGNPSADVLFGRYALQATKKSQRNPGGAKSLTLLLR</sequence>
<dbReference type="RefSeq" id="XP_001594077.1">
    <property type="nucleotide sequence ID" value="XM_001594027.1"/>
</dbReference>
<dbReference type="KEGG" id="ssl:SS1G_05505"/>
<evidence type="ECO:0000313" key="2">
    <source>
        <dbReference type="Proteomes" id="UP000001312"/>
    </source>
</evidence>
<name>A7EJL2_SCLS1</name>
<organism evidence="1 2">
    <name type="scientific">Sclerotinia sclerotiorum (strain ATCC 18683 / 1980 / Ss-1)</name>
    <name type="common">White mold</name>
    <name type="synonym">Whetzelinia sclerotiorum</name>
    <dbReference type="NCBI Taxonomy" id="665079"/>
    <lineage>
        <taxon>Eukaryota</taxon>
        <taxon>Fungi</taxon>
        <taxon>Dikarya</taxon>
        <taxon>Ascomycota</taxon>
        <taxon>Pezizomycotina</taxon>
        <taxon>Leotiomycetes</taxon>
        <taxon>Helotiales</taxon>
        <taxon>Sclerotiniaceae</taxon>
        <taxon>Sclerotinia</taxon>
    </lineage>
</organism>
<keyword evidence="2" id="KW-1185">Reference proteome</keyword>
<dbReference type="InParanoid" id="A7EJL2"/>
<protein>
    <submittedName>
        <fullName evidence="1">Uncharacterized protein</fullName>
    </submittedName>
</protein>
<proteinExistence type="predicted"/>
<gene>
    <name evidence="1" type="ORF">SS1G_05505</name>
</gene>
<dbReference type="Proteomes" id="UP000001312">
    <property type="component" value="Unassembled WGS sequence"/>
</dbReference>
<reference evidence="2" key="1">
    <citation type="journal article" date="2011" name="PLoS Genet.">
        <title>Genomic analysis of the necrotrophic fungal pathogens Sclerotinia sclerotiorum and Botrytis cinerea.</title>
        <authorList>
            <person name="Amselem J."/>
            <person name="Cuomo C.A."/>
            <person name="van Kan J.A."/>
            <person name="Viaud M."/>
            <person name="Benito E.P."/>
            <person name="Couloux A."/>
            <person name="Coutinho P.M."/>
            <person name="de Vries R.P."/>
            <person name="Dyer P.S."/>
            <person name="Fillinger S."/>
            <person name="Fournier E."/>
            <person name="Gout L."/>
            <person name="Hahn M."/>
            <person name="Kohn L."/>
            <person name="Lapalu N."/>
            <person name="Plummer K.M."/>
            <person name="Pradier J.M."/>
            <person name="Quevillon E."/>
            <person name="Sharon A."/>
            <person name="Simon A."/>
            <person name="ten Have A."/>
            <person name="Tudzynski B."/>
            <person name="Tudzynski P."/>
            <person name="Wincker P."/>
            <person name="Andrew M."/>
            <person name="Anthouard V."/>
            <person name="Beever R.E."/>
            <person name="Beffa R."/>
            <person name="Benoit I."/>
            <person name="Bouzid O."/>
            <person name="Brault B."/>
            <person name="Chen Z."/>
            <person name="Choquer M."/>
            <person name="Collemare J."/>
            <person name="Cotton P."/>
            <person name="Danchin E.G."/>
            <person name="Da Silva C."/>
            <person name="Gautier A."/>
            <person name="Giraud C."/>
            <person name="Giraud T."/>
            <person name="Gonzalez C."/>
            <person name="Grossetete S."/>
            <person name="Guldener U."/>
            <person name="Henrissat B."/>
            <person name="Howlett B.J."/>
            <person name="Kodira C."/>
            <person name="Kretschmer M."/>
            <person name="Lappartient A."/>
            <person name="Leroch M."/>
            <person name="Levis C."/>
            <person name="Mauceli E."/>
            <person name="Neuveglise C."/>
            <person name="Oeser B."/>
            <person name="Pearson M."/>
            <person name="Poulain J."/>
            <person name="Poussereau N."/>
            <person name="Quesneville H."/>
            <person name="Rascle C."/>
            <person name="Schumacher J."/>
            <person name="Segurens B."/>
            <person name="Sexton A."/>
            <person name="Silva E."/>
            <person name="Sirven C."/>
            <person name="Soanes D.M."/>
            <person name="Talbot N.J."/>
            <person name="Templeton M."/>
            <person name="Yandava C."/>
            <person name="Yarden O."/>
            <person name="Zeng Q."/>
            <person name="Rollins J.A."/>
            <person name="Lebrun M.H."/>
            <person name="Dickman M."/>
        </authorList>
    </citation>
    <scope>NUCLEOTIDE SEQUENCE [LARGE SCALE GENOMIC DNA]</scope>
    <source>
        <strain evidence="2">ATCC 18683 / 1980 / Ss-1</strain>
    </source>
</reference>
<dbReference type="AlphaFoldDB" id="A7EJL2"/>
<dbReference type="EMBL" id="CH476626">
    <property type="protein sequence ID" value="EDO03028.1"/>
    <property type="molecule type" value="Genomic_DNA"/>
</dbReference>
<evidence type="ECO:0000313" key="1">
    <source>
        <dbReference type="EMBL" id="EDO03028.1"/>
    </source>
</evidence>
<dbReference type="GeneID" id="5490075"/>
<dbReference type="HOGENOM" id="CLU_3125940_0_0_1"/>